<name>A0A2M4B771_9DIPT</name>
<reference evidence="1" key="1">
    <citation type="submission" date="2018-01" db="EMBL/GenBank/DDBJ databases">
        <title>An insight into the sialome of Amazonian anophelines.</title>
        <authorList>
            <person name="Ribeiro J.M."/>
            <person name="Scarpassa V."/>
            <person name="Calvo E."/>
        </authorList>
    </citation>
    <scope>NUCLEOTIDE SEQUENCE</scope>
    <source>
        <tissue evidence="1">Salivary glands</tissue>
    </source>
</reference>
<protein>
    <submittedName>
        <fullName evidence="1">Putative secreted protein</fullName>
    </submittedName>
</protein>
<organism evidence="1">
    <name type="scientific">Anopheles triannulatus</name>
    <dbReference type="NCBI Taxonomy" id="58253"/>
    <lineage>
        <taxon>Eukaryota</taxon>
        <taxon>Metazoa</taxon>
        <taxon>Ecdysozoa</taxon>
        <taxon>Arthropoda</taxon>
        <taxon>Hexapoda</taxon>
        <taxon>Insecta</taxon>
        <taxon>Pterygota</taxon>
        <taxon>Neoptera</taxon>
        <taxon>Endopterygota</taxon>
        <taxon>Diptera</taxon>
        <taxon>Nematocera</taxon>
        <taxon>Culicoidea</taxon>
        <taxon>Culicidae</taxon>
        <taxon>Anophelinae</taxon>
        <taxon>Anopheles</taxon>
    </lineage>
</organism>
<dbReference type="EMBL" id="GGFK01015520">
    <property type="protein sequence ID" value="MBW48841.1"/>
    <property type="molecule type" value="Transcribed_RNA"/>
</dbReference>
<dbReference type="AlphaFoldDB" id="A0A2M4B771"/>
<accession>A0A2M4B771</accession>
<proteinExistence type="predicted"/>
<sequence>MLRWFINLKNLLILYSFLFKDLGSSLAVTNGSAVLLFLVVDKPFFLDFLFIKLREIRVIQDQCTQQELNFPMLAT</sequence>
<evidence type="ECO:0000313" key="1">
    <source>
        <dbReference type="EMBL" id="MBW48841.1"/>
    </source>
</evidence>